<feature type="signal peptide" evidence="1">
    <location>
        <begin position="1"/>
        <end position="19"/>
    </location>
</feature>
<keyword evidence="1" id="KW-0732">Signal</keyword>
<evidence type="ECO:0000256" key="1">
    <source>
        <dbReference type="SAM" id="SignalP"/>
    </source>
</evidence>
<accession>A0ABW9UZJ8</accession>
<dbReference type="RefSeq" id="WP_160732765.1">
    <property type="nucleotide sequence ID" value="NZ_WTYO01000002.1"/>
</dbReference>
<reference evidence="2 3" key="1">
    <citation type="submission" date="2019-12" db="EMBL/GenBank/DDBJ databases">
        <title>Genomic-based taxomic classification of the family Erythrobacteraceae.</title>
        <authorList>
            <person name="Xu L."/>
        </authorList>
    </citation>
    <scope>NUCLEOTIDE SEQUENCE [LARGE SCALE GENOMIC DNA]</scope>
    <source>
        <strain evidence="2 3">H32</strain>
    </source>
</reference>
<evidence type="ECO:0008006" key="4">
    <source>
        <dbReference type="Google" id="ProtNLM"/>
    </source>
</evidence>
<evidence type="ECO:0000313" key="2">
    <source>
        <dbReference type="EMBL" id="MXO68107.1"/>
    </source>
</evidence>
<evidence type="ECO:0000313" key="3">
    <source>
        <dbReference type="Proteomes" id="UP000444401"/>
    </source>
</evidence>
<comment type="caution">
    <text evidence="2">The sequence shown here is derived from an EMBL/GenBank/DDBJ whole genome shotgun (WGS) entry which is preliminary data.</text>
</comment>
<feature type="chain" id="PRO_5046049525" description="Lipoprotein" evidence="1">
    <location>
        <begin position="20"/>
        <end position="136"/>
    </location>
</feature>
<dbReference type="EMBL" id="WTYO01000002">
    <property type="protein sequence ID" value="MXO68107.1"/>
    <property type="molecule type" value="Genomic_DNA"/>
</dbReference>
<gene>
    <name evidence="2" type="ORF">GRI72_04610</name>
</gene>
<sequence>MAAAISPFAAAPLALVALALGGCVLVPDAPNVEGTPAPEGHGVPIDRPVRVGDLVVTPRAVVEDSRCPETARCVWPGRLIVRTRIDGAGWRDTADLTLGQTYGTHGRVIALVSATPGRQAESEIETRAYRFVYAAR</sequence>
<proteinExistence type="predicted"/>
<keyword evidence="3" id="KW-1185">Reference proteome</keyword>
<dbReference type="Proteomes" id="UP000444401">
    <property type="component" value="Unassembled WGS sequence"/>
</dbReference>
<protein>
    <recommendedName>
        <fullName evidence="4">Lipoprotein</fullName>
    </recommendedName>
</protein>
<name>A0ABW9UZJ8_9SPHN</name>
<organism evidence="2 3">
    <name type="scientific">Pelagerythrobacter marinus</name>
    <dbReference type="NCBI Taxonomy" id="538382"/>
    <lineage>
        <taxon>Bacteria</taxon>
        <taxon>Pseudomonadati</taxon>
        <taxon>Pseudomonadota</taxon>
        <taxon>Alphaproteobacteria</taxon>
        <taxon>Sphingomonadales</taxon>
        <taxon>Erythrobacteraceae</taxon>
        <taxon>Pelagerythrobacter</taxon>
    </lineage>
</organism>